<protein>
    <submittedName>
        <fullName evidence="1">YcjX family protein</fullName>
    </submittedName>
</protein>
<accession>A0AB39HDE4</accession>
<dbReference type="PANTHER" id="PTHR38605:SF1">
    <property type="entry name" value="ATPASE"/>
    <property type="match status" value="1"/>
</dbReference>
<sequence>MVTLSREVHDFLQRGLNNQISIAVTGLSRAGKTAFITSFVNQLIHASPATLPMFEAVRQGRIVAAKRLPQTNLMVPRFGYDAAMSQLHASPSQWPLPTKDVSEIRLALKYRVASRTRRLLNETATLYIDLIDYPGEWLLDLPMLEMTYQQWCESYWQHQSADKQALAGGWHDALDELDPKANADENQLEQIANRYSQYLTELKAEGFSWVQPGRFILPGDLAGAPVLQFFPVALSAFEQPTQKGSQLELLNARFEQYKQQVVRRFYRDYFAKFDRQIVLVDVLGPLNRGYDAFWDMRLALEAILKNFHYGKSGVLQRLFGAKIDKLLFAASKSCHITPEQHPALLTLLQQMIHPAWQHTAFHPVEMECMTMSSIKSTRYGHVQQGGQNVAALQGLDLHGQPQTLFPGQVPTRLPEKSFWQQQSFQFEPFLPLPSEPDQALAHLNMDQVLHFLLGDKLK</sequence>
<proteinExistence type="predicted"/>
<dbReference type="InterPro" id="IPR007413">
    <property type="entry name" value="YcjX-like"/>
</dbReference>
<dbReference type="EMBL" id="CP162601">
    <property type="protein sequence ID" value="XDK24060.1"/>
    <property type="molecule type" value="Genomic_DNA"/>
</dbReference>
<organism evidence="1">
    <name type="scientific">Vibrio sp. HB236076</name>
    <dbReference type="NCBI Taxonomy" id="3232307"/>
    <lineage>
        <taxon>Bacteria</taxon>
        <taxon>Pseudomonadati</taxon>
        <taxon>Pseudomonadota</taxon>
        <taxon>Gammaproteobacteria</taxon>
        <taxon>Vibrionales</taxon>
        <taxon>Vibrionaceae</taxon>
        <taxon>Vibrio</taxon>
    </lineage>
</organism>
<dbReference type="PIRSF" id="PIRSF019381">
    <property type="entry name" value="YcjX"/>
    <property type="match status" value="1"/>
</dbReference>
<evidence type="ECO:0000313" key="1">
    <source>
        <dbReference type="EMBL" id="XDK24060.1"/>
    </source>
</evidence>
<dbReference type="PANTHER" id="PTHR38605">
    <property type="entry name" value="ATPASE-RELATED"/>
    <property type="match status" value="1"/>
</dbReference>
<gene>
    <name evidence="1" type="ORF">AB0763_07400</name>
</gene>
<name>A0AB39HDE4_9VIBR</name>
<dbReference type="RefSeq" id="WP_306100108.1">
    <property type="nucleotide sequence ID" value="NZ_CP162601.1"/>
</dbReference>
<dbReference type="AlphaFoldDB" id="A0AB39HDE4"/>
<dbReference type="KEGG" id="vih:AB0763_07400"/>
<reference evidence="1" key="1">
    <citation type="submission" date="2024-07" db="EMBL/GenBank/DDBJ databases">
        <title>Genome Analysis of a Potential Novel Vibrio Species Secreting pH- and Thermo-stable Alginate Lyase and its Application in Producing Alginate Oligosaccharides.</title>
        <authorList>
            <person name="Huang H."/>
            <person name="Bao K."/>
        </authorList>
    </citation>
    <scope>NUCLEOTIDE SEQUENCE</scope>
    <source>
        <strain evidence="1">HB236076</strain>
    </source>
</reference>
<dbReference type="Pfam" id="PF04317">
    <property type="entry name" value="DUF463"/>
    <property type="match status" value="1"/>
</dbReference>